<dbReference type="Pfam" id="PF17262">
    <property type="entry name" value="Cas6b_C"/>
    <property type="match status" value="1"/>
</dbReference>
<dbReference type="InterPro" id="IPR041528">
    <property type="entry name" value="Cas6b_N"/>
</dbReference>
<dbReference type="OrthoDB" id="656505at2"/>
<feature type="domain" description="Cas6b C-terminal" evidence="1">
    <location>
        <begin position="109"/>
        <end position="218"/>
    </location>
</feature>
<reference evidence="3 4" key="1">
    <citation type="submission" date="2019-08" db="EMBL/GenBank/DDBJ databases">
        <title>Genome of Phaeodactylibacter luteus.</title>
        <authorList>
            <person name="Bowman J.P."/>
        </authorList>
    </citation>
    <scope>NUCLEOTIDE SEQUENCE [LARGE SCALE GENOMIC DNA]</scope>
    <source>
        <strain evidence="3 4">KCTC 42180</strain>
    </source>
</reference>
<accession>A0A5C6RND9</accession>
<evidence type="ECO:0000313" key="3">
    <source>
        <dbReference type="EMBL" id="TXB63743.1"/>
    </source>
</evidence>
<evidence type="ECO:0000313" key="4">
    <source>
        <dbReference type="Proteomes" id="UP000321580"/>
    </source>
</evidence>
<dbReference type="AlphaFoldDB" id="A0A5C6RND9"/>
<dbReference type="EMBL" id="VOOR01000013">
    <property type="protein sequence ID" value="TXB63743.1"/>
    <property type="molecule type" value="Genomic_DNA"/>
</dbReference>
<name>A0A5C6RND9_9BACT</name>
<evidence type="ECO:0000259" key="2">
    <source>
        <dbReference type="Pfam" id="PF17955"/>
    </source>
</evidence>
<comment type="caution">
    <text evidence="3">The sequence shown here is derived from an EMBL/GenBank/DDBJ whole genome shotgun (WGS) entry which is preliminary data.</text>
</comment>
<dbReference type="RefSeq" id="WP_147166919.1">
    <property type="nucleotide sequence ID" value="NZ_VOOR01000013.1"/>
</dbReference>
<keyword evidence="4" id="KW-1185">Reference proteome</keyword>
<dbReference type="Pfam" id="PF17955">
    <property type="entry name" value="Cas6b_N"/>
    <property type="match status" value="1"/>
</dbReference>
<protein>
    <submittedName>
        <fullName evidence="3">Uncharacterized protein</fullName>
    </submittedName>
</protein>
<dbReference type="Proteomes" id="UP000321580">
    <property type="component" value="Unassembled WGS sequence"/>
</dbReference>
<dbReference type="InterPro" id="IPR020209">
    <property type="entry name" value="Cas6b_C"/>
</dbReference>
<feature type="domain" description="Cas6b N-terminal" evidence="2">
    <location>
        <begin position="3"/>
        <end position="103"/>
    </location>
</feature>
<proteinExistence type="predicted"/>
<sequence length="240" mass="27453">MPKVRYLKVTFANPILAREAPCFRASVIEATARQSALFHNHTPDSGSIYRYPLIQYKPLFKKASIICLNEGTDDIHYLFQRRDLSLRIGDRQETFQIEDIHLNYFNVQCWQGQLEYALKDWQALNQDNYQRFQALGTEIERLQFLEKLLLGNILAFAKGIGWCPEGALQVQISRLKGSRWLPYKGRKVLCFSLNFRCNASFPNFIGLGKGVSVGFGSLLEIRGKKLGSMKYEVGSAGFEI</sequence>
<gene>
    <name evidence="3" type="ORF">FRY97_07940</name>
</gene>
<evidence type="ECO:0000259" key="1">
    <source>
        <dbReference type="Pfam" id="PF17262"/>
    </source>
</evidence>
<organism evidence="3 4">
    <name type="scientific">Phaeodactylibacter luteus</name>
    <dbReference type="NCBI Taxonomy" id="1564516"/>
    <lineage>
        <taxon>Bacteria</taxon>
        <taxon>Pseudomonadati</taxon>
        <taxon>Bacteroidota</taxon>
        <taxon>Saprospiria</taxon>
        <taxon>Saprospirales</taxon>
        <taxon>Haliscomenobacteraceae</taxon>
        <taxon>Phaeodactylibacter</taxon>
    </lineage>
</organism>